<dbReference type="InterPro" id="IPR036259">
    <property type="entry name" value="MFS_trans_sf"/>
</dbReference>
<evidence type="ECO:0000256" key="7">
    <source>
        <dbReference type="SAM" id="Phobius"/>
    </source>
</evidence>
<feature type="coiled-coil region" evidence="5">
    <location>
        <begin position="100"/>
        <end position="129"/>
    </location>
</feature>
<dbReference type="PANTHER" id="PTHR43184">
    <property type="entry name" value="MAJOR FACILITATOR SUPERFAMILY TRANSPORTER 16, ISOFORM B"/>
    <property type="match status" value="1"/>
</dbReference>
<feature type="transmembrane region" description="Helical" evidence="7">
    <location>
        <begin position="371"/>
        <end position="391"/>
    </location>
</feature>
<dbReference type="GO" id="GO:0022857">
    <property type="term" value="F:transmembrane transporter activity"/>
    <property type="evidence" value="ECO:0007669"/>
    <property type="project" value="InterPro"/>
</dbReference>
<keyword evidence="2 7" id="KW-0812">Transmembrane</keyword>
<keyword evidence="9" id="KW-1185">Reference proteome</keyword>
<evidence type="ECO:0000256" key="1">
    <source>
        <dbReference type="ARBA" id="ARBA00004141"/>
    </source>
</evidence>
<evidence type="ECO:0000313" key="10">
    <source>
        <dbReference type="WBParaSite" id="Hba_19242"/>
    </source>
</evidence>
<proteinExistence type="predicted"/>
<reference evidence="10" key="1">
    <citation type="submission" date="2016-11" db="UniProtKB">
        <authorList>
            <consortium name="WormBaseParasite"/>
        </authorList>
    </citation>
    <scope>IDENTIFICATION</scope>
</reference>
<dbReference type="GO" id="GO:0005789">
    <property type="term" value="C:endoplasmic reticulum membrane"/>
    <property type="evidence" value="ECO:0007669"/>
    <property type="project" value="TreeGrafter"/>
</dbReference>
<accession>A0A1I7XPH1</accession>
<feature type="compositionally biased region" description="Basic and acidic residues" evidence="6">
    <location>
        <begin position="41"/>
        <end position="55"/>
    </location>
</feature>
<organism evidence="9 10">
    <name type="scientific">Heterorhabditis bacteriophora</name>
    <name type="common">Entomopathogenic nematode worm</name>
    <dbReference type="NCBI Taxonomy" id="37862"/>
    <lineage>
        <taxon>Eukaryota</taxon>
        <taxon>Metazoa</taxon>
        <taxon>Ecdysozoa</taxon>
        <taxon>Nematoda</taxon>
        <taxon>Chromadorea</taxon>
        <taxon>Rhabditida</taxon>
        <taxon>Rhabditina</taxon>
        <taxon>Rhabditomorpha</taxon>
        <taxon>Strongyloidea</taxon>
        <taxon>Heterorhabditidae</taxon>
        <taxon>Heterorhabditis</taxon>
    </lineage>
</organism>
<feature type="transmembrane region" description="Helical" evidence="7">
    <location>
        <begin position="245"/>
        <end position="265"/>
    </location>
</feature>
<dbReference type="Proteomes" id="UP000095283">
    <property type="component" value="Unplaced"/>
</dbReference>
<feature type="transmembrane region" description="Helical" evidence="7">
    <location>
        <begin position="498"/>
        <end position="518"/>
    </location>
</feature>
<feature type="region of interest" description="Disordered" evidence="6">
    <location>
        <begin position="41"/>
        <end position="94"/>
    </location>
</feature>
<dbReference type="InterPro" id="IPR006973">
    <property type="entry name" value="Cwf_Cwc_15"/>
</dbReference>
<dbReference type="AlphaFoldDB" id="A0A1I7XPH1"/>
<feature type="domain" description="Major facilitator superfamily (MFS) profile" evidence="8">
    <location>
        <begin position="199"/>
        <end position="563"/>
    </location>
</feature>
<feature type="transmembrane region" description="Helical" evidence="7">
    <location>
        <begin position="308"/>
        <end position="329"/>
    </location>
</feature>
<feature type="transmembrane region" description="Helical" evidence="7">
    <location>
        <begin position="474"/>
        <end position="491"/>
    </location>
</feature>
<evidence type="ECO:0000256" key="2">
    <source>
        <dbReference type="ARBA" id="ARBA00022692"/>
    </source>
</evidence>
<dbReference type="InterPro" id="IPR020846">
    <property type="entry name" value="MFS_dom"/>
</dbReference>
<protein>
    <submittedName>
        <fullName evidence="10">MFS domain-containing protein</fullName>
    </submittedName>
</protein>
<sequence>MPSHTKLKYRQIGQGTEEDIRKRVGLVILVWKFEDLRRELEDKERSTTRDRRSKDTGSNNIKKPRFDEIAQGTGIDADEPLDEPDSSDDDSDEDDTVALMAELERIKKERAAEKTAKEEEEKRQEEKIRMDNIVSGNPLLNLTAGSGPTNGDHFKVKRRWDDDVVFKNCAKGIDERKKESTFINDAIRSEFHRKFMDNYGLYHSSRKTLSGVKASIKADWLDNNTHEPLFHSDADAKSFLGTLDAIFMTSYAAVKMFICFFALFFWGWLGDRLNPKYVVAVGMVGSAVTLTSFGTIPKLLDFYSVTYYVMMYALFGLIQACGWPSEIAIMANWFGKGNRGFIMGTWAACQPVGNIMGSVFTALILPLGYEYTFAFNSVLILIGALIVMVSIDSRPNEVAYQDLDIQESGIRVICHECEGEPISLVKAILLPGVLAYSLCNACLKLVNYAFFFWLPLYLTDAYQWKESEADQLSVWYDVGGIIGSVVGGYITDTLGCRTPLIVSMLSCSIGSLYMYAHIGRFCPVRPFFNIACFCYYNCVYTRISLLQYLTIITSILYICLLKV</sequence>
<evidence type="ECO:0000256" key="6">
    <source>
        <dbReference type="SAM" id="MobiDB-lite"/>
    </source>
</evidence>
<name>A0A1I7XPH1_HETBA</name>
<keyword evidence="5" id="KW-0175">Coiled coil</keyword>
<feature type="transmembrane region" description="Helical" evidence="7">
    <location>
        <begin position="433"/>
        <end position="454"/>
    </location>
</feature>
<feature type="transmembrane region" description="Helical" evidence="7">
    <location>
        <begin position="277"/>
        <end position="296"/>
    </location>
</feature>
<dbReference type="InterPro" id="IPR011701">
    <property type="entry name" value="MFS"/>
</dbReference>
<dbReference type="PROSITE" id="PS50850">
    <property type="entry name" value="MFS"/>
    <property type="match status" value="1"/>
</dbReference>
<comment type="subcellular location">
    <subcellularLocation>
        <location evidence="1">Membrane</location>
        <topology evidence="1">Multi-pass membrane protein</topology>
    </subcellularLocation>
</comment>
<dbReference type="Pfam" id="PF07690">
    <property type="entry name" value="MFS_1"/>
    <property type="match status" value="1"/>
</dbReference>
<keyword evidence="3 7" id="KW-1133">Transmembrane helix</keyword>
<feature type="transmembrane region" description="Helical" evidence="7">
    <location>
        <begin position="545"/>
        <end position="561"/>
    </location>
</feature>
<dbReference type="GO" id="GO:0005681">
    <property type="term" value="C:spliceosomal complex"/>
    <property type="evidence" value="ECO:0007669"/>
    <property type="project" value="InterPro"/>
</dbReference>
<feature type="compositionally biased region" description="Acidic residues" evidence="6">
    <location>
        <begin position="76"/>
        <end position="94"/>
    </location>
</feature>
<evidence type="ECO:0000256" key="4">
    <source>
        <dbReference type="ARBA" id="ARBA00023136"/>
    </source>
</evidence>
<dbReference type="SUPFAM" id="SSF103473">
    <property type="entry name" value="MFS general substrate transporter"/>
    <property type="match status" value="1"/>
</dbReference>
<evidence type="ECO:0000259" key="8">
    <source>
        <dbReference type="PROSITE" id="PS50850"/>
    </source>
</evidence>
<evidence type="ECO:0000313" key="9">
    <source>
        <dbReference type="Proteomes" id="UP000095283"/>
    </source>
</evidence>
<dbReference type="Gene3D" id="1.20.1250.20">
    <property type="entry name" value="MFS general substrate transporter like domains"/>
    <property type="match status" value="2"/>
</dbReference>
<dbReference type="GO" id="GO:0000398">
    <property type="term" value="P:mRNA splicing, via spliceosome"/>
    <property type="evidence" value="ECO:0007669"/>
    <property type="project" value="InterPro"/>
</dbReference>
<evidence type="ECO:0000256" key="3">
    <source>
        <dbReference type="ARBA" id="ARBA00022989"/>
    </source>
</evidence>
<evidence type="ECO:0000256" key="5">
    <source>
        <dbReference type="SAM" id="Coils"/>
    </source>
</evidence>
<feature type="transmembrane region" description="Helical" evidence="7">
    <location>
        <begin position="341"/>
        <end position="365"/>
    </location>
</feature>
<dbReference type="PANTHER" id="PTHR43184:SF2">
    <property type="entry name" value="MAJOR FACILITATOR SUPERFAMILY (MFS) PROFILE DOMAIN-CONTAINING PROTEIN"/>
    <property type="match status" value="1"/>
</dbReference>
<keyword evidence="4 7" id="KW-0472">Membrane</keyword>
<dbReference type="WBParaSite" id="Hba_19242">
    <property type="protein sequence ID" value="Hba_19242"/>
    <property type="gene ID" value="Hba_19242"/>
</dbReference>
<dbReference type="Pfam" id="PF04889">
    <property type="entry name" value="Cwf_Cwc_15"/>
    <property type="match status" value="1"/>
</dbReference>